<dbReference type="OrthoDB" id="672603at2759"/>
<keyword evidence="1" id="KW-0732">Signal</keyword>
<feature type="signal peptide" evidence="1">
    <location>
        <begin position="1"/>
        <end position="29"/>
    </location>
</feature>
<reference evidence="2 3" key="1">
    <citation type="journal article" date="2019" name="Sci. Rep.">
        <title>A high-quality genome of Eragrostis curvula grass provides insights into Poaceae evolution and supports new strategies to enhance forage quality.</title>
        <authorList>
            <person name="Carballo J."/>
            <person name="Santos B.A.C.M."/>
            <person name="Zappacosta D."/>
            <person name="Garbus I."/>
            <person name="Selva J.P."/>
            <person name="Gallo C.A."/>
            <person name="Diaz A."/>
            <person name="Albertini E."/>
            <person name="Caccamo M."/>
            <person name="Echenique V."/>
        </authorList>
    </citation>
    <scope>NUCLEOTIDE SEQUENCE [LARGE SCALE GENOMIC DNA]</scope>
    <source>
        <strain evidence="3">cv. Victoria</strain>
        <tissue evidence="2">Leaf</tissue>
    </source>
</reference>
<organism evidence="2 3">
    <name type="scientific">Eragrostis curvula</name>
    <name type="common">weeping love grass</name>
    <dbReference type="NCBI Taxonomy" id="38414"/>
    <lineage>
        <taxon>Eukaryota</taxon>
        <taxon>Viridiplantae</taxon>
        <taxon>Streptophyta</taxon>
        <taxon>Embryophyta</taxon>
        <taxon>Tracheophyta</taxon>
        <taxon>Spermatophyta</taxon>
        <taxon>Magnoliopsida</taxon>
        <taxon>Liliopsida</taxon>
        <taxon>Poales</taxon>
        <taxon>Poaceae</taxon>
        <taxon>PACMAD clade</taxon>
        <taxon>Chloridoideae</taxon>
        <taxon>Eragrostideae</taxon>
        <taxon>Eragrostidinae</taxon>
        <taxon>Eragrostis</taxon>
    </lineage>
</organism>
<dbReference type="AlphaFoldDB" id="A0A5J9WB48"/>
<keyword evidence="3" id="KW-1185">Reference proteome</keyword>
<feature type="chain" id="PRO_5023867382" description="Bowman-Birk serine protease inhibitors family domain-containing protein" evidence="1">
    <location>
        <begin position="30"/>
        <end position="83"/>
    </location>
</feature>
<dbReference type="Proteomes" id="UP000324897">
    <property type="component" value="Chromosome 5"/>
</dbReference>
<protein>
    <recommendedName>
        <fullName evidence="4">Bowman-Birk serine protease inhibitors family domain-containing protein</fullName>
    </recommendedName>
</protein>
<dbReference type="Gramene" id="TVU45231">
    <property type="protein sequence ID" value="TVU45231"/>
    <property type="gene ID" value="EJB05_04707"/>
</dbReference>
<proteinExistence type="predicted"/>
<evidence type="ECO:0000256" key="1">
    <source>
        <dbReference type="SAM" id="SignalP"/>
    </source>
</evidence>
<accession>A0A5J9WB48</accession>
<evidence type="ECO:0000313" key="3">
    <source>
        <dbReference type="Proteomes" id="UP000324897"/>
    </source>
</evidence>
<gene>
    <name evidence="2" type="ORF">EJB05_04707</name>
</gene>
<feature type="non-terminal residue" evidence="2">
    <location>
        <position position="1"/>
    </location>
</feature>
<evidence type="ECO:0008006" key="4">
    <source>
        <dbReference type="Google" id="ProtNLM"/>
    </source>
</evidence>
<comment type="caution">
    <text evidence="2">The sequence shown here is derived from an EMBL/GenBank/DDBJ whole genome shotgun (WGS) entry which is preliminary data.</text>
</comment>
<sequence>MASTKLLSLTCVLLLSGLVVLGEIGGTEAACDVQCIQGGHITCDNYPKQLEGCDCQCAPKDGKNCVLHLQHGPPFNCPPPEQA</sequence>
<name>A0A5J9WB48_9POAL</name>
<evidence type="ECO:0000313" key="2">
    <source>
        <dbReference type="EMBL" id="TVU45231.1"/>
    </source>
</evidence>
<dbReference type="EMBL" id="RWGY01000004">
    <property type="protein sequence ID" value="TVU45231.1"/>
    <property type="molecule type" value="Genomic_DNA"/>
</dbReference>